<dbReference type="PROSITE" id="PS50979">
    <property type="entry name" value="BC"/>
    <property type="match status" value="1"/>
</dbReference>
<dbReference type="CDD" id="cd06850">
    <property type="entry name" value="biotinyl_domain"/>
    <property type="match status" value="1"/>
</dbReference>
<organism evidence="6">
    <name type="scientific">Cyprideis torosa</name>
    <dbReference type="NCBI Taxonomy" id="163714"/>
    <lineage>
        <taxon>Eukaryota</taxon>
        <taxon>Metazoa</taxon>
        <taxon>Ecdysozoa</taxon>
        <taxon>Arthropoda</taxon>
        <taxon>Crustacea</taxon>
        <taxon>Oligostraca</taxon>
        <taxon>Ostracoda</taxon>
        <taxon>Podocopa</taxon>
        <taxon>Podocopida</taxon>
        <taxon>Cytherocopina</taxon>
        <taxon>Cytheroidea</taxon>
        <taxon>Cytherideidae</taxon>
        <taxon>Cyprideis</taxon>
    </lineage>
</organism>
<protein>
    <submittedName>
        <fullName evidence="6">Uncharacterized protein</fullName>
    </submittedName>
</protein>
<dbReference type="PANTHER" id="PTHR18866">
    <property type="entry name" value="CARBOXYLASE:PYRUVATE/ACETYL-COA/PROPIONYL-COA CARBOXYLASE"/>
    <property type="match status" value="1"/>
</dbReference>
<sequence length="286" mass="31674">MLAKVITWGKDREEARSRMVQALDGYHIEGVLTNIDFANQILTHPEFIDGQLTTAFIPTHLPTDGAGPSPSDAVLHAMALAATLIYHLRETLIYTSLLPLKSTVGGSDGSPGPHFYKTKFEERSFTVSLESKGEASHWQIDVEGVSYEVQTPPLELYRRRLKLTIDGQVRYFRMKYSGNFIEVAHSGVCRTLEVYNPREWQLAGFMPEPMETNQDNVLICPMPGMVVEVKVQPGEMVFRGQELIILESMKMESAVAAPIDGVVEAVNVASGDAVETGSELIRFVSS</sequence>
<gene>
    <name evidence="6" type="ORF">CTOB1V02_LOCUS14960</name>
</gene>
<dbReference type="Pfam" id="PF02785">
    <property type="entry name" value="Biotin_carb_C"/>
    <property type="match status" value="1"/>
</dbReference>
<dbReference type="Pfam" id="PF18140">
    <property type="entry name" value="PCC_BT"/>
    <property type="match status" value="1"/>
</dbReference>
<dbReference type="FunFam" id="2.40.50.100:FF:000003">
    <property type="entry name" value="Acetyl-CoA carboxylase biotin carboxyl carrier protein"/>
    <property type="match status" value="1"/>
</dbReference>
<name>A0A7R8WY78_9CRUS</name>
<keyword evidence="3" id="KW-0067">ATP-binding</keyword>
<dbReference type="GO" id="GO:0005524">
    <property type="term" value="F:ATP binding"/>
    <property type="evidence" value="ECO:0007669"/>
    <property type="project" value="UniProtKB-KW"/>
</dbReference>
<dbReference type="InterPro" id="IPR050856">
    <property type="entry name" value="Biotin_carboxylase_complex"/>
</dbReference>
<dbReference type="Gene3D" id="3.30.470.20">
    <property type="entry name" value="ATP-grasp fold, B domain"/>
    <property type="match status" value="1"/>
</dbReference>
<dbReference type="OrthoDB" id="196847at2759"/>
<dbReference type="EMBL" id="OB685180">
    <property type="protein sequence ID" value="CAD7237145.1"/>
    <property type="molecule type" value="Genomic_DNA"/>
</dbReference>
<dbReference type="AlphaFoldDB" id="A0A7R8WY78"/>
<evidence type="ECO:0000256" key="3">
    <source>
        <dbReference type="ARBA" id="ARBA00022840"/>
    </source>
</evidence>
<dbReference type="SUPFAM" id="SSF51230">
    <property type="entry name" value="Single hybrid motif"/>
    <property type="match status" value="1"/>
</dbReference>
<dbReference type="GO" id="GO:0005739">
    <property type="term" value="C:mitochondrion"/>
    <property type="evidence" value="ECO:0007669"/>
    <property type="project" value="TreeGrafter"/>
</dbReference>
<dbReference type="InterPro" id="IPR005482">
    <property type="entry name" value="Biotin_COase_C"/>
</dbReference>
<dbReference type="PANTHER" id="PTHR18866:SF33">
    <property type="entry name" value="METHYLCROTONOYL-COA CARBOXYLASE SUBUNIT ALPHA, MITOCHONDRIAL-RELATED"/>
    <property type="match status" value="1"/>
</dbReference>
<proteinExistence type="predicted"/>
<evidence type="ECO:0000256" key="5">
    <source>
        <dbReference type="ARBA" id="ARBA00023267"/>
    </source>
</evidence>
<evidence type="ECO:0000256" key="2">
    <source>
        <dbReference type="ARBA" id="ARBA00022741"/>
    </source>
</evidence>
<keyword evidence="1" id="KW-0436">Ligase</keyword>
<dbReference type="InterPro" id="IPR011764">
    <property type="entry name" value="Biotin_carboxylation_dom"/>
</dbReference>
<keyword evidence="4" id="KW-0443">Lipid metabolism</keyword>
<dbReference type="GO" id="GO:0004658">
    <property type="term" value="F:propionyl-CoA carboxylase activity"/>
    <property type="evidence" value="ECO:0007669"/>
    <property type="project" value="TreeGrafter"/>
</dbReference>
<dbReference type="SMART" id="SM00878">
    <property type="entry name" value="Biotin_carb_C"/>
    <property type="match status" value="1"/>
</dbReference>
<keyword evidence="5" id="KW-0092">Biotin</keyword>
<dbReference type="PROSITE" id="PS50968">
    <property type="entry name" value="BIOTINYL_LIPOYL"/>
    <property type="match status" value="1"/>
</dbReference>
<dbReference type="Pfam" id="PF00364">
    <property type="entry name" value="Biotin_lipoyl"/>
    <property type="match status" value="1"/>
</dbReference>
<reference evidence="6" key="1">
    <citation type="submission" date="2020-11" db="EMBL/GenBank/DDBJ databases">
        <authorList>
            <person name="Tran Van P."/>
        </authorList>
    </citation>
    <scope>NUCLEOTIDE SEQUENCE</scope>
</reference>
<evidence type="ECO:0000256" key="4">
    <source>
        <dbReference type="ARBA" id="ARBA00023098"/>
    </source>
</evidence>
<evidence type="ECO:0000256" key="1">
    <source>
        <dbReference type="ARBA" id="ARBA00022598"/>
    </source>
</evidence>
<dbReference type="InterPro" id="IPR011054">
    <property type="entry name" value="Rudment_hybrid_motif"/>
</dbReference>
<evidence type="ECO:0000313" key="6">
    <source>
        <dbReference type="EMBL" id="CAD7237145.1"/>
    </source>
</evidence>
<dbReference type="InterPro" id="IPR041265">
    <property type="entry name" value="PCC_BT"/>
</dbReference>
<accession>A0A7R8WY78</accession>
<dbReference type="InterPro" id="IPR000089">
    <property type="entry name" value="Biotin_lipoyl"/>
</dbReference>
<dbReference type="SUPFAM" id="SSF51246">
    <property type="entry name" value="Rudiment single hybrid motif"/>
    <property type="match status" value="1"/>
</dbReference>
<dbReference type="GO" id="GO:0006629">
    <property type="term" value="P:lipid metabolic process"/>
    <property type="evidence" value="ECO:0007669"/>
    <property type="project" value="UniProtKB-KW"/>
</dbReference>
<dbReference type="Gene3D" id="2.40.50.100">
    <property type="match status" value="1"/>
</dbReference>
<dbReference type="InterPro" id="IPR011053">
    <property type="entry name" value="Single_hybrid_motif"/>
</dbReference>
<keyword evidence="2" id="KW-0547">Nucleotide-binding</keyword>